<dbReference type="AlphaFoldDB" id="A0A8S3XCB5"/>
<evidence type="ECO:0000313" key="2">
    <source>
        <dbReference type="Proteomes" id="UP000691718"/>
    </source>
</evidence>
<comment type="caution">
    <text evidence="1">The sequence shown here is derived from an EMBL/GenBank/DDBJ whole genome shotgun (WGS) entry which is preliminary data.</text>
</comment>
<proteinExistence type="predicted"/>
<reference evidence="1" key="1">
    <citation type="submission" date="2021-04" db="EMBL/GenBank/DDBJ databases">
        <authorList>
            <person name="Tunstrom K."/>
        </authorList>
    </citation>
    <scope>NUCLEOTIDE SEQUENCE</scope>
</reference>
<sequence>MENIFEVLKTQVTLEKSLNQRLDEFEARLEGSSKDLSLKDLSSDYINFKNFVYSTFTLLRQQINHLIVNVDAIESRHRKKFLLLGGVVENTNENVREFVASVITKNLGIKNCSSQSLQICHRLGTISNGRPIPILIKFEDTQLRQEHSVYCFMPQSKHTPRLSKAAGWIPIQMV</sequence>
<name>A0A8S3XCB5_PARAO</name>
<dbReference type="EMBL" id="CAJQZP010000975">
    <property type="protein sequence ID" value="CAG5004993.1"/>
    <property type="molecule type" value="Genomic_DNA"/>
</dbReference>
<organism evidence="1 2">
    <name type="scientific">Parnassius apollo</name>
    <name type="common">Apollo butterfly</name>
    <name type="synonym">Papilio apollo</name>
    <dbReference type="NCBI Taxonomy" id="110799"/>
    <lineage>
        <taxon>Eukaryota</taxon>
        <taxon>Metazoa</taxon>
        <taxon>Ecdysozoa</taxon>
        <taxon>Arthropoda</taxon>
        <taxon>Hexapoda</taxon>
        <taxon>Insecta</taxon>
        <taxon>Pterygota</taxon>
        <taxon>Neoptera</taxon>
        <taxon>Endopterygota</taxon>
        <taxon>Lepidoptera</taxon>
        <taxon>Glossata</taxon>
        <taxon>Ditrysia</taxon>
        <taxon>Papilionoidea</taxon>
        <taxon>Papilionidae</taxon>
        <taxon>Parnassiinae</taxon>
        <taxon>Parnassini</taxon>
        <taxon>Parnassius</taxon>
        <taxon>Parnassius</taxon>
    </lineage>
</organism>
<gene>
    <name evidence="1" type="ORF">PAPOLLO_LOCUS14502</name>
</gene>
<dbReference type="OrthoDB" id="7481777at2759"/>
<evidence type="ECO:0000313" key="1">
    <source>
        <dbReference type="EMBL" id="CAG5004993.1"/>
    </source>
</evidence>
<accession>A0A8S3XCB5</accession>
<protein>
    <submittedName>
        <fullName evidence="1">(apollo) hypothetical protein</fullName>
    </submittedName>
</protein>
<dbReference type="Proteomes" id="UP000691718">
    <property type="component" value="Unassembled WGS sequence"/>
</dbReference>
<keyword evidence="2" id="KW-1185">Reference proteome</keyword>